<comment type="caution">
    <text evidence="5">The sequence shown here is derived from an EMBL/GenBank/DDBJ whole genome shotgun (WGS) entry which is preliminary data.</text>
</comment>
<dbReference type="CDD" id="cd02883">
    <property type="entry name" value="NUDIX_Hydrolase"/>
    <property type="match status" value="1"/>
</dbReference>
<feature type="region of interest" description="Disordered" evidence="3">
    <location>
        <begin position="246"/>
        <end position="268"/>
    </location>
</feature>
<organism evidence="5 6">
    <name type="scientific">Streptomyces jumonjinensis</name>
    <dbReference type="NCBI Taxonomy" id="1945"/>
    <lineage>
        <taxon>Bacteria</taxon>
        <taxon>Bacillati</taxon>
        <taxon>Actinomycetota</taxon>
        <taxon>Actinomycetes</taxon>
        <taxon>Kitasatosporales</taxon>
        <taxon>Streptomycetaceae</taxon>
        <taxon>Streptomyces</taxon>
    </lineage>
</organism>
<sequence>MSGGGKFAGLSLSNVSHSLLARGYCVRGGPLSESRVALIHFVLYQVSLCGVTVAQLCYTQSELTYRTPSQSIISVGWKKGGSVSKASKAIVSAIIEQNGCLLMVRERLPGEKEQWVFPGGVAEAEELAHDAVAREVYEETGLTLTGPTSLVCVSQHVVTGDPAWDGTWSVFTFLAGSVQGTLRPQDPDELVQEAAWVPFVEAVARVAAHPSRRRAEPLLAYLHGMAPPGTLWLWPGGPQDPPVVIPAAGADAMPAPRQQKPSVPVSPR</sequence>
<dbReference type="PROSITE" id="PS51462">
    <property type="entry name" value="NUDIX"/>
    <property type="match status" value="1"/>
</dbReference>
<dbReference type="InterPro" id="IPR000086">
    <property type="entry name" value="NUDIX_hydrolase_dom"/>
</dbReference>
<dbReference type="Pfam" id="PF00293">
    <property type="entry name" value="NUDIX"/>
    <property type="match status" value="1"/>
</dbReference>
<dbReference type="PANTHER" id="PTHR43046:SF14">
    <property type="entry name" value="MUTT_NUDIX FAMILY PROTEIN"/>
    <property type="match status" value="1"/>
</dbReference>
<dbReference type="Proteomes" id="UP000419138">
    <property type="component" value="Unassembled WGS sequence"/>
</dbReference>
<gene>
    <name evidence="5" type="ORF">FF041_22085</name>
</gene>
<dbReference type="EMBL" id="VCLA01000157">
    <property type="protein sequence ID" value="MQT02782.1"/>
    <property type="molecule type" value="Genomic_DNA"/>
</dbReference>
<keyword evidence="2 5" id="KW-0378">Hydrolase</keyword>
<evidence type="ECO:0000256" key="3">
    <source>
        <dbReference type="SAM" id="MobiDB-lite"/>
    </source>
</evidence>
<evidence type="ECO:0000313" key="5">
    <source>
        <dbReference type="EMBL" id="MQT02782.1"/>
    </source>
</evidence>
<dbReference type="PANTHER" id="PTHR43046">
    <property type="entry name" value="GDP-MANNOSE MANNOSYL HYDROLASE"/>
    <property type="match status" value="1"/>
</dbReference>
<comment type="cofactor">
    <cofactor evidence="1">
        <name>Mg(2+)</name>
        <dbReference type="ChEBI" id="CHEBI:18420"/>
    </cofactor>
</comment>
<evidence type="ECO:0000313" key="6">
    <source>
        <dbReference type="Proteomes" id="UP000419138"/>
    </source>
</evidence>
<protein>
    <submittedName>
        <fullName evidence="5">NUDIX hydrolase</fullName>
    </submittedName>
</protein>
<dbReference type="AlphaFoldDB" id="A0A646KKH4"/>
<dbReference type="PROSITE" id="PS00893">
    <property type="entry name" value="NUDIX_BOX"/>
    <property type="match status" value="1"/>
</dbReference>
<dbReference type="InterPro" id="IPR015797">
    <property type="entry name" value="NUDIX_hydrolase-like_dom_sf"/>
</dbReference>
<evidence type="ECO:0000259" key="4">
    <source>
        <dbReference type="PROSITE" id="PS51462"/>
    </source>
</evidence>
<dbReference type="GO" id="GO:0016787">
    <property type="term" value="F:hydrolase activity"/>
    <property type="evidence" value="ECO:0007669"/>
    <property type="project" value="UniProtKB-KW"/>
</dbReference>
<proteinExistence type="predicted"/>
<feature type="domain" description="Nudix hydrolase" evidence="4">
    <location>
        <begin position="86"/>
        <end position="220"/>
    </location>
</feature>
<reference evidence="5 6" key="1">
    <citation type="submission" date="2019-05" db="EMBL/GenBank/DDBJ databases">
        <title>Comparative genomics and metabolomics analyses of clavulanic acid producing Streptomyces species provides insight into specialized metabolism and evolution of beta-lactam biosynthetic gene clusters.</title>
        <authorList>
            <person name="Moore M.A."/>
            <person name="Cruz-Morales P."/>
            <person name="Barona Gomez F."/>
            <person name="Kapil T."/>
        </authorList>
    </citation>
    <scope>NUCLEOTIDE SEQUENCE [LARGE SCALE GENOMIC DNA]</scope>
    <source>
        <strain evidence="5 6">NRRL 5741</strain>
    </source>
</reference>
<evidence type="ECO:0000256" key="1">
    <source>
        <dbReference type="ARBA" id="ARBA00001946"/>
    </source>
</evidence>
<dbReference type="Gene3D" id="3.90.79.10">
    <property type="entry name" value="Nucleoside Triphosphate Pyrophosphohydrolase"/>
    <property type="match status" value="1"/>
</dbReference>
<dbReference type="SUPFAM" id="SSF55811">
    <property type="entry name" value="Nudix"/>
    <property type="match status" value="1"/>
</dbReference>
<keyword evidence="6" id="KW-1185">Reference proteome</keyword>
<evidence type="ECO:0000256" key="2">
    <source>
        <dbReference type="ARBA" id="ARBA00022801"/>
    </source>
</evidence>
<dbReference type="InterPro" id="IPR020084">
    <property type="entry name" value="NUDIX_hydrolase_CS"/>
</dbReference>
<dbReference type="OrthoDB" id="9804442at2"/>
<accession>A0A646KKH4</accession>
<name>A0A646KKH4_STRJU</name>